<dbReference type="OrthoDB" id="5605402at2"/>
<dbReference type="PANTHER" id="PTHR30537">
    <property type="entry name" value="HTH-TYPE TRANSCRIPTIONAL REGULATOR"/>
    <property type="match status" value="1"/>
</dbReference>
<evidence type="ECO:0000313" key="6">
    <source>
        <dbReference type="EMBL" id="AXH29366.1"/>
    </source>
</evidence>
<evidence type="ECO:0000256" key="1">
    <source>
        <dbReference type="ARBA" id="ARBA00009437"/>
    </source>
</evidence>
<organism evidence="6 7">
    <name type="scientific">Francisella opportunistica</name>
    <dbReference type="NCBI Taxonomy" id="2016517"/>
    <lineage>
        <taxon>Bacteria</taxon>
        <taxon>Pseudomonadati</taxon>
        <taxon>Pseudomonadota</taxon>
        <taxon>Gammaproteobacteria</taxon>
        <taxon>Thiotrichales</taxon>
        <taxon>Francisellaceae</taxon>
        <taxon>Francisella</taxon>
    </lineage>
</organism>
<protein>
    <submittedName>
        <fullName evidence="6">LysR family transcriptional regulator</fullName>
    </submittedName>
</protein>
<dbReference type="InterPro" id="IPR000847">
    <property type="entry name" value="LysR_HTH_N"/>
</dbReference>
<evidence type="ECO:0000313" key="7">
    <source>
        <dbReference type="Proteomes" id="UP000253862"/>
    </source>
</evidence>
<name>A0A345JPX0_9GAMM</name>
<keyword evidence="2" id="KW-0805">Transcription regulation</keyword>
<sequence>MLNYSQLRCFIKVAEYLSYKEASDELCISTTAVSKQIKNLENQLSERLFFRNTRNVQLTPFGIIMFDKCQSLLKESNNLENFIESRQKTPQGKLTVLVSKVLAKELILKHLSDFINKYPLIECELIFSEQDGDLAKSNIDIIVGFPQIPPITDNLKYRKMQPISNILCASPDLIKKYGTPNTIKDLLNYPFISHSLRKPGTKLPLENGTYISCPPPILFMDDFNALNHACKDGIGIFLTGDSLVEKDIKEGNLIQIMPEIRFKKYEIFTFYQNYGYDLPKIKAFLDFYCYKITAK</sequence>
<dbReference type="GO" id="GO:0003677">
    <property type="term" value="F:DNA binding"/>
    <property type="evidence" value="ECO:0007669"/>
    <property type="project" value="UniProtKB-KW"/>
</dbReference>
<dbReference type="SUPFAM" id="SSF46785">
    <property type="entry name" value="Winged helix' DNA-binding domain"/>
    <property type="match status" value="1"/>
</dbReference>
<reference evidence="6 7" key="1">
    <citation type="submission" date="2017-07" db="EMBL/GenBank/DDBJ databases">
        <title>Complete genome sequences and comparative analysis of the novel pathogen Francisella opportunistica.</title>
        <authorList>
            <person name="Dietrich E.A."/>
            <person name="Kingry L.C."/>
            <person name="Petersen J.M."/>
        </authorList>
    </citation>
    <scope>NUCLEOTIDE SEQUENCE [LARGE SCALE GENOMIC DNA]</scope>
    <source>
        <strain evidence="6 7">14-2155</strain>
    </source>
</reference>
<evidence type="ECO:0000256" key="2">
    <source>
        <dbReference type="ARBA" id="ARBA00023015"/>
    </source>
</evidence>
<gene>
    <name evidence="6" type="ORF">CGC43_01575</name>
</gene>
<dbReference type="PANTHER" id="PTHR30537:SF5">
    <property type="entry name" value="HTH-TYPE TRANSCRIPTIONAL ACTIVATOR TTDR-RELATED"/>
    <property type="match status" value="1"/>
</dbReference>
<dbReference type="Pfam" id="PF03466">
    <property type="entry name" value="LysR_substrate"/>
    <property type="match status" value="1"/>
</dbReference>
<comment type="similarity">
    <text evidence="1">Belongs to the LysR transcriptional regulatory family.</text>
</comment>
<accession>A0A345JPX0</accession>
<evidence type="ECO:0000259" key="5">
    <source>
        <dbReference type="PROSITE" id="PS50931"/>
    </source>
</evidence>
<dbReference type="PROSITE" id="PS50931">
    <property type="entry name" value="HTH_LYSR"/>
    <property type="match status" value="1"/>
</dbReference>
<evidence type="ECO:0000256" key="4">
    <source>
        <dbReference type="ARBA" id="ARBA00023163"/>
    </source>
</evidence>
<dbReference type="Gene3D" id="3.40.190.290">
    <property type="match status" value="1"/>
</dbReference>
<keyword evidence="7" id="KW-1185">Reference proteome</keyword>
<dbReference type="InterPro" id="IPR058163">
    <property type="entry name" value="LysR-type_TF_proteobact-type"/>
</dbReference>
<dbReference type="GO" id="GO:0003700">
    <property type="term" value="F:DNA-binding transcription factor activity"/>
    <property type="evidence" value="ECO:0007669"/>
    <property type="project" value="InterPro"/>
</dbReference>
<dbReference type="RefSeq" id="WP_071628653.1">
    <property type="nucleotide sequence ID" value="NZ_CP022375.1"/>
</dbReference>
<keyword evidence="3" id="KW-0238">DNA-binding</keyword>
<dbReference type="EMBL" id="CP022375">
    <property type="protein sequence ID" value="AXH29366.1"/>
    <property type="molecule type" value="Genomic_DNA"/>
</dbReference>
<dbReference type="InterPro" id="IPR036390">
    <property type="entry name" value="WH_DNA-bd_sf"/>
</dbReference>
<proteinExistence type="inferred from homology"/>
<feature type="domain" description="HTH lysR-type" evidence="5">
    <location>
        <begin position="2"/>
        <end position="59"/>
    </location>
</feature>
<dbReference type="FunFam" id="1.10.10.10:FF:000001">
    <property type="entry name" value="LysR family transcriptional regulator"/>
    <property type="match status" value="1"/>
</dbReference>
<dbReference type="InterPro" id="IPR036388">
    <property type="entry name" value="WH-like_DNA-bd_sf"/>
</dbReference>
<dbReference type="Gene3D" id="1.10.10.10">
    <property type="entry name" value="Winged helix-like DNA-binding domain superfamily/Winged helix DNA-binding domain"/>
    <property type="match status" value="1"/>
</dbReference>
<dbReference type="Proteomes" id="UP000253862">
    <property type="component" value="Chromosome"/>
</dbReference>
<dbReference type="Pfam" id="PF00126">
    <property type="entry name" value="HTH_1"/>
    <property type="match status" value="1"/>
</dbReference>
<dbReference type="SUPFAM" id="SSF53850">
    <property type="entry name" value="Periplasmic binding protein-like II"/>
    <property type="match status" value="1"/>
</dbReference>
<dbReference type="AlphaFoldDB" id="A0A345JPX0"/>
<evidence type="ECO:0000256" key="3">
    <source>
        <dbReference type="ARBA" id="ARBA00023125"/>
    </source>
</evidence>
<keyword evidence="4" id="KW-0804">Transcription</keyword>
<dbReference type="InterPro" id="IPR005119">
    <property type="entry name" value="LysR_subst-bd"/>
</dbReference>
<dbReference type="KEGG" id="foo:CGC45_01555"/>